<organism evidence="1">
    <name type="scientific">viral metagenome</name>
    <dbReference type="NCBI Taxonomy" id="1070528"/>
    <lineage>
        <taxon>unclassified sequences</taxon>
        <taxon>metagenomes</taxon>
        <taxon>organismal metagenomes</taxon>
    </lineage>
</organism>
<dbReference type="AlphaFoldDB" id="A0A6C0AE67"/>
<reference evidence="1" key="1">
    <citation type="journal article" date="2020" name="Nature">
        <title>Giant virus diversity and host interactions through global metagenomics.</title>
        <authorList>
            <person name="Schulz F."/>
            <person name="Roux S."/>
            <person name="Paez-Espino D."/>
            <person name="Jungbluth S."/>
            <person name="Walsh D.A."/>
            <person name="Denef V.J."/>
            <person name="McMahon K.D."/>
            <person name="Konstantinidis K.T."/>
            <person name="Eloe-Fadrosh E.A."/>
            <person name="Kyrpides N.C."/>
            <person name="Woyke T."/>
        </authorList>
    </citation>
    <scope>NUCLEOTIDE SEQUENCE</scope>
    <source>
        <strain evidence="1">GVMAG-S-1021933-23</strain>
    </source>
</reference>
<proteinExistence type="predicted"/>
<accession>A0A6C0AE67</accession>
<evidence type="ECO:0000313" key="1">
    <source>
        <dbReference type="EMBL" id="QHS78047.1"/>
    </source>
</evidence>
<name>A0A6C0AE67_9ZZZZ</name>
<protein>
    <submittedName>
        <fullName evidence="1">Uncharacterized protein</fullName>
    </submittedName>
</protein>
<dbReference type="EMBL" id="MN740594">
    <property type="protein sequence ID" value="QHS78047.1"/>
    <property type="molecule type" value="Genomic_DNA"/>
</dbReference>
<sequence length="49" mass="5879">MPDKRISDKICNPFIKKGYEYEDIYESDFAKICMQKCEICRKIDILETL</sequence>